<dbReference type="AlphaFoldDB" id="A0A1G2LP76"/>
<keyword evidence="3" id="KW-0472">Membrane</keyword>
<dbReference type="GO" id="GO:0008360">
    <property type="term" value="P:regulation of cell shape"/>
    <property type="evidence" value="ECO:0007669"/>
    <property type="project" value="UniProtKB-UniRule"/>
</dbReference>
<evidence type="ECO:0000313" key="4">
    <source>
        <dbReference type="EMBL" id="OHA13430.1"/>
    </source>
</evidence>
<keyword evidence="1 2" id="KW-0963">Cytoplasm</keyword>
<dbReference type="Proteomes" id="UP000177171">
    <property type="component" value="Unassembled WGS sequence"/>
</dbReference>
<feature type="transmembrane region" description="Helical" evidence="3">
    <location>
        <begin position="12"/>
        <end position="32"/>
    </location>
</feature>
<dbReference type="PANTHER" id="PTHR30135">
    <property type="entry name" value="UNCHARACTERIZED PROTEIN YVCK-RELATED"/>
    <property type="match status" value="1"/>
</dbReference>
<dbReference type="GO" id="GO:0043743">
    <property type="term" value="F:LPPG:FO 2-phospho-L-lactate transferase activity"/>
    <property type="evidence" value="ECO:0007669"/>
    <property type="project" value="InterPro"/>
</dbReference>
<evidence type="ECO:0000256" key="2">
    <source>
        <dbReference type="HAMAP-Rule" id="MF_00973"/>
    </source>
</evidence>
<dbReference type="Pfam" id="PF01933">
    <property type="entry name" value="CofD"/>
    <property type="match status" value="1"/>
</dbReference>
<dbReference type="HAMAP" id="MF_00973">
    <property type="entry name" value="Gluconeogen_factor"/>
    <property type="match status" value="1"/>
</dbReference>
<comment type="subcellular location">
    <subcellularLocation>
        <location evidence="2">Cytoplasm</location>
    </subcellularLocation>
</comment>
<comment type="caution">
    <text evidence="4">The sequence shown here is derived from an EMBL/GenBank/DDBJ whole genome shotgun (WGS) entry which is preliminary data.</text>
</comment>
<accession>A0A1G2LP76</accession>
<dbReference type="SUPFAM" id="SSF142338">
    <property type="entry name" value="CofD-like"/>
    <property type="match status" value="1"/>
</dbReference>
<keyword evidence="3" id="KW-0812">Transmembrane</keyword>
<comment type="similarity">
    <text evidence="2">Belongs to the gluconeogenesis factor family.</text>
</comment>
<dbReference type="CDD" id="cd07187">
    <property type="entry name" value="YvcK_like"/>
    <property type="match status" value="1"/>
</dbReference>
<dbReference type="InterPro" id="IPR038136">
    <property type="entry name" value="CofD-like_dom_sf"/>
</dbReference>
<dbReference type="PANTHER" id="PTHR30135:SF3">
    <property type="entry name" value="GLUCONEOGENESIS FACTOR-RELATED"/>
    <property type="match status" value="1"/>
</dbReference>
<dbReference type="InterPro" id="IPR010119">
    <property type="entry name" value="Gluconeogen_factor"/>
</dbReference>
<proteinExistence type="inferred from homology"/>
<dbReference type="EMBL" id="MHQY01000028">
    <property type="protein sequence ID" value="OHA13430.1"/>
    <property type="molecule type" value="Genomic_DNA"/>
</dbReference>
<keyword evidence="3" id="KW-1133">Transmembrane helix</keyword>
<dbReference type="Gene3D" id="3.40.50.10680">
    <property type="entry name" value="CofD-like domains"/>
    <property type="match status" value="1"/>
</dbReference>
<evidence type="ECO:0000313" key="5">
    <source>
        <dbReference type="Proteomes" id="UP000177171"/>
    </source>
</evidence>
<reference evidence="4 5" key="1">
    <citation type="journal article" date="2016" name="Nat. Commun.">
        <title>Thousands of microbial genomes shed light on interconnected biogeochemical processes in an aquifer system.</title>
        <authorList>
            <person name="Anantharaman K."/>
            <person name="Brown C.T."/>
            <person name="Hug L.A."/>
            <person name="Sharon I."/>
            <person name="Castelle C.J."/>
            <person name="Probst A.J."/>
            <person name="Thomas B.C."/>
            <person name="Singh A."/>
            <person name="Wilkins M.J."/>
            <person name="Karaoz U."/>
            <person name="Brodie E.L."/>
            <person name="Williams K.H."/>
            <person name="Hubbard S.S."/>
            <person name="Banfield J.F."/>
        </authorList>
    </citation>
    <scope>NUCLEOTIDE SEQUENCE [LARGE SCALE GENOMIC DNA]</scope>
</reference>
<gene>
    <name evidence="4" type="ORF">A3G49_01060</name>
</gene>
<dbReference type="GO" id="GO:0005737">
    <property type="term" value="C:cytoplasm"/>
    <property type="evidence" value="ECO:0007669"/>
    <property type="project" value="UniProtKB-SubCell"/>
</dbReference>
<dbReference type="InterPro" id="IPR002882">
    <property type="entry name" value="CofD"/>
</dbReference>
<name>A0A1G2LP76_9BACT</name>
<dbReference type="NCBIfam" id="TIGR01826">
    <property type="entry name" value="CofD_related"/>
    <property type="match status" value="1"/>
</dbReference>
<comment type="function">
    <text evidence="2">Required for morphogenesis under gluconeogenic growth conditions.</text>
</comment>
<organism evidence="4 5">
    <name type="scientific">Candidatus Sungbacteria bacterium RIFCSPLOWO2_12_FULL_41_11</name>
    <dbReference type="NCBI Taxonomy" id="1802286"/>
    <lineage>
        <taxon>Bacteria</taxon>
        <taxon>Candidatus Sungiibacteriota</taxon>
    </lineage>
</organism>
<protein>
    <recommendedName>
        <fullName evidence="2">Putative gluconeogenesis factor</fullName>
    </recommendedName>
</protein>
<sequence>MLMNINDTNKKVYPKIVVIGGGTGVFTVLSGLRNYPVDLTAIISMSDDGGSTGALREEFGILPPGDVRRALVALAHTDNRLLSELFNYRFEEGQLKGHAFGNIMLTALERMTGNFESALDEAGRILNVQGRVIPVTLDNIRLCAELENGEIVKGETNIDIPKHDPNIRIKKVYLEPKTYANPRALDSILKADLVILGPGDLFTSVVPNLLVKGIPTAIKKSKAKKVYVVSSMTKPGETNNFSANDFLNVLEKYLGTGILDYIVINTKKPPLPRLKDYTTEGKMMVEAENLPGATGNGQTIPPKPTPIYGDFIRKSGFVRHDPEKLARVLVSLI</sequence>
<evidence type="ECO:0000256" key="3">
    <source>
        <dbReference type="SAM" id="Phobius"/>
    </source>
</evidence>
<evidence type="ECO:0000256" key="1">
    <source>
        <dbReference type="ARBA" id="ARBA00022490"/>
    </source>
</evidence>